<dbReference type="Pfam" id="PF04264">
    <property type="entry name" value="YceI"/>
    <property type="match status" value="1"/>
</dbReference>
<name>A0ABN1ITE0_9FLAO</name>
<keyword evidence="7" id="KW-1133">Transmembrane helix</keyword>
<comment type="similarity">
    <text evidence="2">Belongs to the FKBP-type PPIase family.</text>
</comment>
<dbReference type="PROSITE" id="PS50059">
    <property type="entry name" value="FKBP_PPIASE"/>
    <property type="match status" value="1"/>
</dbReference>
<dbReference type="EMBL" id="BAAAGE010000002">
    <property type="protein sequence ID" value="GAA0720949.1"/>
    <property type="molecule type" value="Genomic_DNA"/>
</dbReference>
<evidence type="ECO:0000256" key="7">
    <source>
        <dbReference type="SAM" id="Phobius"/>
    </source>
</evidence>
<dbReference type="SUPFAM" id="SSF101874">
    <property type="entry name" value="YceI-like"/>
    <property type="match status" value="1"/>
</dbReference>
<comment type="caution">
    <text evidence="9">The sequence shown here is derived from an EMBL/GenBank/DDBJ whole genome shotgun (WGS) entry which is preliminary data.</text>
</comment>
<evidence type="ECO:0000256" key="5">
    <source>
        <dbReference type="ARBA" id="ARBA00023235"/>
    </source>
</evidence>
<comment type="catalytic activity">
    <reaction evidence="1 6">
        <text>[protein]-peptidylproline (omega=180) = [protein]-peptidylproline (omega=0)</text>
        <dbReference type="Rhea" id="RHEA:16237"/>
        <dbReference type="Rhea" id="RHEA-COMP:10747"/>
        <dbReference type="Rhea" id="RHEA-COMP:10748"/>
        <dbReference type="ChEBI" id="CHEBI:83833"/>
        <dbReference type="ChEBI" id="CHEBI:83834"/>
        <dbReference type="EC" id="5.2.1.8"/>
    </reaction>
</comment>
<keyword evidence="7" id="KW-0472">Membrane</keyword>
<dbReference type="SUPFAM" id="SSF54534">
    <property type="entry name" value="FKBP-like"/>
    <property type="match status" value="1"/>
</dbReference>
<evidence type="ECO:0000256" key="1">
    <source>
        <dbReference type="ARBA" id="ARBA00000971"/>
    </source>
</evidence>
<evidence type="ECO:0000256" key="6">
    <source>
        <dbReference type="PROSITE-ProRule" id="PRU00277"/>
    </source>
</evidence>
<keyword evidence="7" id="KW-0812">Transmembrane</keyword>
<dbReference type="Pfam" id="PF00254">
    <property type="entry name" value="FKBP_C"/>
    <property type="match status" value="1"/>
</dbReference>
<reference evidence="9 10" key="1">
    <citation type="journal article" date="2019" name="Int. J. Syst. Evol. Microbiol.">
        <title>The Global Catalogue of Microorganisms (GCM) 10K type strain sequencing project: providing services to taxonomists for standard genome sequencing and annotation.</title>
        <authorList>
            <consortium name="The Broad Institute Genomics Platform"/>
            <consortium name="The Broad Institute Genome Sequencing Center for Infectious Disease"/>
            <person name="Wu L."/>
            <person name="Ma J."/>
        </authorList>
    </citation>
    <scope>NUCLEOTIDE SEQUENCE [LARGE SCALE GENOMIC DNA]</scope>
    <source>
        <strain evidence="9 10">JCM 15974</strain>
    </source>
</reference>
<evidence type="ECO:0000313" key="9">
    <source>
        <dbReference type="EMBL" id="GAA0720949.1"/>
    </source>
</evidence>
<dbReference type="Proteomes" id="UP001501758">
    <property type="component" value="Unassembled WGS sequence"/>
</dbReference>
<dbReference type="InterPro" id="IPR036761">
    <property type="entry name" value="TTHA0802/YceI-like_sf"/>
</dbReference>
<keyword evidence="5 6" id="KW-0413">Isomerase</keyword>
<organism evidence="9 10">
    <name type="scientific">Aquimarina litoralis</name>
    <dbReference type="NCBI Taxonomy" id="584605"/>
    <lineage>
        <taxon>Bacteria</taxon>
        <taxon>Pseudomonadati</taxon>
        <taxon>Bacteroidota</taxon>
        <taxon>Flavobacteriia</taxon>
        <taxon>Flavobacteriales</taxon>
        <taxon>Flavobacteriaceae</taxon>
        <taxon>Aquimarina</taxon>
    </lineage>
</organism>
<feature type="domain" description="PPIase FKBP-type" evidence="8">
    <location>
        <begin position="61"/>
        <end position="148"/>
    </location>
</feature>
<gene>
    <name evidence="9" type="ORF">GCM10009430_21670</name>
</gene>
<protein>
    <recommendedName>
        <fullName evidence="3 6">peptidylprolyl isomerase</fullName>
        <ecNumber evidence="3 6">5.2.1.8</ecNumber>
    </recommendedName>
</protein>
<dbReference type="EC" id="5.2.1.8" evidence="3 6"/>
<evidence type="ECO:0000256" key="4">
    <source>
        <dbReference type="ARBA" id="ARBA00023110"/>
    </source>
</evidence>
<keyword evidence="10" id="KW-1185">Reference proteome</keyword>
<dbReference type="PANTHER" id="PTHR43811:SF19">
    <property type="entry name" value="39 KDA FK506-BINDING NUCLEAR PROTEIN"/>
    <property type="match status" value="1"/>
</dbReference>
<dbReference type="InterPro" id="IPR001179">
    <property type="entry name" value="PPIase_FKBP_dom"/>
</dbReference>
<feature type="transmembrane region" description="Helical" evidence="7">
    <location>
        <begin position="12"/>
        <end position="31"/>
    </location>
</feature>
<dbReference type="PANTHER" id="PTHR43811">
    <property type="entry name" value="FKBP-TYPE PEPTIDYL-PROLYL CIS-TRANS ISOMERASE FKPA"/>
    <property type="match status" value="1"/>
</dbReference>
<proteinExistence type="inferred from homology"/>
<evidence type="ECO:0000256" key="2">
    <source>
        <dbReference type="ARBA" id="ARBA00006577"/>
    </source>
</evidence>
<dbReference type="SMART" id="SM00867">
    <property type="entry name" value="YceI"/>
    <property type="match status" value="1"/>
</dbReference>
<keyword evidence="4 6" id="KW-0697">Rotamase</keyword>
<sequence>MKTKVRIQANKLSNLFVKIYLSIITITSLYACSESNDYITTDSGLKYKITKAGNGPKVIAGQEVLIHETTRYMNDSLVYTSRNRQNPLKILVGGNQVIKGVEEGLLGMQKGEIKELIVPPALSKRTGNITFPHPDSTLHYDIELIDIIDQNPTLLLDSITVMKISVDSSSLRWEGFNKLHTGGHYGTVKFSSGEFYKKDDKIVGGEFIVDMNTIVNIDGGYNEGLVDHLKNEDFFDTEKYPIARLYIREVLYKTNSEVTIQADLMIKDMNNTISFDANINENDGGIKFQTKFAIDRTKWGITHASGSIFGGVADNLLSDEVQFEVVILTE</sequence>
<evidence type="ECO:0000259" key="8">
    <source>
        <dbReference type="PROSITE" id="PS50059"/>
    </source>
</evidence>
<evidence type="ECO:0000256" key="3">
    <source>
        <dbReference type="ARBA" id="ARBA00013194"/>
    </source>
</evidence>
<dbReference type="Gene3D" id="2.40.128.110">
    <property type="entry name" value="Lipid/polyisoprenoid-binding, YceI-like"/>
    <property type="match status" value="1"/>
</dbReference>
<dbReference type="RefSeq" id="WP_343912330.1">
    <property type="nucleotide sequence ID" value="NZ_BAAAGE010000002.1"/>
</dbReference>
<dbReference type="InterPro" id="IPR007372">
    <property type="entry name" value="Lipid/polyisoprenoid-bd_YceI"/>
</dbReference>
<dbReference type="Gene3D" id="3.10.50.40">
    <property type="match status" value="1"/>
</dbReference>
<evidence type="ECO:0000313" key="10">
    <source>
        <dbReference type="Proteomes" id="UP001501758"/>
    </source>
</evidence>
<dbReference type="InterPro" id="IPR046357">
    <property type="entry name" value="PPIase_dom_sf"/>
</dbReference>
<dbReference type="PROSITE" id="PS51257">
    <property type="entry name" value="PROKAR_LIPOPROTEIN"/>
    <property type="match status" value="1"/>
</dbReference>
<accession>A0ABN1ITE0</accession>